<keyword evidence="8 11" id="KW-1133">Transmembrane helix</keyword>
<keyword evidence="6" id="KW-0067">ATP-binding</keyword>
<dbReference type="InterPro" id="IPR023299">
    <property type="entry name" value="ATPase_P-typ_cyto_dom_N"/>
</dbReference>
<evidence type="ECO:0000256" key="8">
    <source>
        <dbReference type="ARBA" id="ARBA00022989"/>
    </source>
</evidence>
<keyword evidence="3" id="KW-0597">Phosphoprotein</keyword>
<feature type="transmembrane region" description="Helical" evidence="11">
    <location>
        <begin position="56"/>
        <end position="86"/>
    </location>
</feature>
<evidence type="ECO:0000313" key="12">
    <source>
        <dbReference type="EMBL" id="SDD56926.1"/>
    </source>
</evidence>
<protein>
    <submittedName>
        <fullName evidence="12">ATPase, P-type (Transporting), HAD superfamily, subfamily IC</fullName>
    </submittedName>
</protein>
<gene>
    <name evidence="12" type="ORF">SAMN05421663_1142</name>
</gene>
<dbReference type="PROSITE" id="PS00154">
    <property type="entry name" value="ATPASE_E1_E2"/>
    <property type="match status" value="1"/>
</dbReference>
<keyword evidence="2" id="KW-0813">Transport</keyword>
<dbReference type="GO" id="GO:0005524">
    <property type="term" value="F:ATP binding"/>
    <property type="evidence" value="ECO:0007669"/>
    <property type="project" value="UniProtKB-KW"/>
</dbReference>
<sequence length="185" mass="20104">MIETAESKQTPLQKKRDEFSKKLGIAVLILCILIFASQAARLWFGDGQADMTQGFLNAFTFSVAVAVAAIPEALALSSIFTIVMAVGTTKMAKQQAIIRRLRAVETLGSTRVICTDKTGTLTQNKMTVTDTFIPGQSGQTIEDASQRSKSEQLLLDIAVLCNDSSVSEEGAQNWRSHRNGADSFR</sequence>
<keyword evidence="4 11" id="KW-0812">Transmembrane</keyword>
<dbReference type="Proteomes" id="UP000198666">
    <property type="component" value="Unassembled WGS sequence"/>
</dbReference>
<keyword evidence="9" id="KW-0406">Ion transport</keyword>
<accession>A0A1G6VVT3</accession>
<dbReference type="FunFam" id="3.40.50.1000:FF:000001">
    <property type="entry name" value="Phospholipid-transporting ATPase IC"/>
    <property type="match status" value="1"/>
</dbReference>
<evidence type="ECO:0000256" key="5">
    <source>
        <dbReference type="ARBA" id="ARBA00022741"/>
    </source>
</evidence>
<dbReference type="EMBL" id="FMZB01000014">
    <property type="protein sequence ID" value="SDD56926.1"/>
    <property type="molecule type" value="Genomic_DNA"/>
</dbReference>
<evidence type="ECO:0000256" key="1">
    <source>
        <dbReference type="ARBA" id="ARBA00004141"/>
    </source>
</evidence>
<evidence type="ECO:0000256" key="2">
    <source>
        <dbReference type="ARBA" id="ARBA00022448"/>
    </source>
</evidence>
<dbReference type="NCBIfam" id="TIGR01494">
    <property type="entry name" value="ATPase_P-type"/>
    <property type="match status" value="1"/>
</dbReference>
<evidence type="ECO:0000313" key="13">
    <source>
        <dbReference type="Proteomes" id="UP000198666"/>
    </source>
</evidence>
<comment type="subcellular location">
    <subcellularLocation>
        <location evidence="1">Membrane</location>
        <topology evidence="1">Multi-pass membrane protein</topology>
    </subcellularLocation>
</comment>
<evidence type="ECO:0000256" key="4">
    <source>
        <dbReference type="ARBA" id="ARBA00022692"/>
    </source>
</evidence>
<evidence type="ECO:0000256" key="9">
    <source>
        <dbReference type="ARBA" id="ARBA00023065"/>
    </source>
</evidence>
<dbReference type="GO" id="GO:0016020">
    <property type="term" value="C:membrane"/>
    <property type="evidence" value="ECO:0007669"/>
    <property type="project" value="UniProtKB-SubCell"/>
</dbReference>
<dbReference type="Gene3D" id="3.40.50.1000">
    <property type="entry name" value="HAD superfamily/HAD-like"/>
    <property type="match status" value="1"/>
</dbReference>
<dbReference type="SUPFAM" id="SSF81660">
    <property type="entry name" value="Metal cation-transporting ATPase, ATP-binding domain N"/>
    <property type="match status" value="1"/>
</dbReference>
<dbReference type="GO" id="GO:0016887">
    <property type="term" value="F:ATP hydrolysis activity"/>
    <property type="evidence" value="ECO:0007669"/>
    <property type="project" value="InterPro"/>
</dbReference>
<keyword evidence="10 11" id="KW-0472">Membrane</keyword>
<dbReference type="InterPro" id="IPR018303">
    <property type="entry name" value="ATPase_P-typ_P_site"/>
</dbReference>
<evidence type="ECO:0000256" key="11">
    <source>
        <dbReference type="SAM" id="Phobius"/>
    </source>
</evidence>
<dbReference type="InterPro" id="IPR001757">
    <property type="entry name" value="P_typ_ATPase"/>
</dbReference>
<dbReference type="STRING" id="361279.SAMN05421663_1142"/>
<evidence type="ECO:0000256" key="10">
    <source>
        <dbReference type="ARBA" id="ARBA00023136"/>
    </source>
</evidence>
<dbReference type="GO" id="GO:0006811">
    <property type="term" value="P:monoatomic ion transport"/>
    <property type="evidence" value="ECO:0007669"/>
    <property type="project" value="UniProtKB-KW"/>
</dbReference>
<name>A0A1G6VVT3_9BACI</name>
<keyword evidence="5" id="KW-0547">Nucleotide-binding</keyword>
<keyword evidence="13" id="KW-1185">Reference proteome</keyword>
<evidence type="ECO:0000256" key="3">
    <source>
        <dbReference type="ARBA" id="ARBA00022553"/>
    </source>
</evidence>
<dbReference type="Gene3D" id="3.40.1110.10">
    <property type="entry name" value="Calcium-transporting ATPase, cytoplasmic domain N"/>
    <property type="match status" value="1"/>
</dbReference>
<feature type="transmembrane region" description="Helical" evidence="11">
    <location>
        <begin position="23"/>
        <end position="44"/>
    </location>
</feature>
<evidence type="ECO:0000256" key="7">
    <source>
        <dbReference type="ARBA" id="ARBA00022967"/>
    </source>
</evidence>
<keyword evidence="7" id="KW-1278">Translocase</keyword>
<dbReference type="AlphaFoldDB" id="A0A1G6VVT3"/>
<dbReference type="Gene3D" id="1.20.1110.10">
    <property type="entry name" value="Calcium-transporting ATPase, transmembrane domain"/>
    <property type="match status" value="1"/>
</dbReference>
<reference evidence="13" key="1">
    <citation type="submission" date="2016-10" db="EMBL/GenBank/DDBJ databases">
        <authorList>
            <person name="Varghese N."/>
            <person name="Submissions S."/>
        </authorList>
    </citation>
    <scope>NUCLEOTIDE SEQUENCE [LARGE SCALE GENOMIC DNA]</scope>
    <source>
        <strain evidence="13">DSM 21620</strain>
    </source>
</reference>
<dbReference type="PANTHER" id="PTHR42861">
    <property type="entry name" value="CALCIUM-TRANSPORTING ATPASE"/>
    <property type="match status" value="1"/>
</dbReference>
<dbReference type="SUPFAM" id="SSF81665">
    <property type="entry name" value="Calcium ATPase, transmembrane domain M"/>
    <property type="match status" value="1"/>
</dbReference>
<evidence type="ECO:0000256" key="6">
    <source>
        <dbReference type="ARBA" id="ARBA00022840"/>
    </source>
</evidence>
<organism evidence="12 13">
    <name type="scientific">Terribacillus halophilus</name>
    <dbReference type="NCBI Taxonomy" id="361279"/>
    <lineage>
        <taxon>Bacteria</taxon>
        <taxon>Bacillati</taxon>
        <taxon>Bacillota</taxon>
        <taxon>Bacilli</taxon>
        <taxon>Bacillales</taxon>
        <taxon>Bacillaceae</taxon>
        <taxon>Terribacillus</taxon>
    </lineage>
</organism>
<proteinExistence type="predicted"/>
<dbReference type="InterPro" id="IPR023298">
    <property type="entry name" value="ATPase_P-typ_TM_dom_sf"/>
</dbReference>
<dbReference type="InterPro" id="IPR023214">
    <property type="entry name" value="HAD_sf"/>
</dbReference>